<dbReference type="AlphaFoldDB" id="A0A875S9N1"/>
<keyword evidence="2" id="KW-1185">Reference proteome</keyword>
<dbReference type="InterPro" id="IPR013726">
    <property type="entry name" value="Mitofissin"/>
</dbReference>
<accession>A0A875S9N1</accession>
<gene>
    <name evidence="1" type="ORF">FOA43_003114</name>
</gene>
<dbReference type="PANTHER" id="PTHR28075:SF1">
    <property type="entry name" value="DUF1748-DOMAIN-CONTAINING PROTEIN"/>
    <property type="match status" value="1"/>
</dbReference>
<sequence>MSLGKLFHYSFDIVVISIILAGIKSSTGYELRVDSIAHTKDSISILRKYLNLGETLFSRCCSYAKSSKSFRMVMLPGTQQVKDAVNDARKKYDKRQ</sequence>
<organism evidence="1 2">
    <name type="scientific">Eeniella nana</name>
    <name type="common">Yeast</name>
    <name type="synonym">Brettanomyces nanus</name>
    <dbReference type="NCBI Taxonomy" id="13502"/>
    <lineage>
        <taxon>Eukaryota</taxon>
        <taxon>Fungi</taxon>
        <taxon>Dikarya</taxon>
        <taxon>Ascomycota</taxon>
        <taxon>Saccharomycotina</taxon>
        <taxon>Pichiomycetes</taxon>
        <taxon>Pichiales</taxon>
        <taxon>Pichiaceae</taxon>
        <taxon>Brettanomyces</taxon>
    </lineage>
</organism>
<proteinExistence type="predicted"/>
<dbReference type="EMBL" id="CP064814">
    <property type="protein sequence ID" value="QPG75754.1"/>
    <property type="molecule type" value="Genomic_DNA"/>
</dbReference>
<evidence type="ECO:0008006" key="3">
    <source>
        <dbReference type="Google" id="ProtNLM"/>
    </source>
</evidence>
<dbReference type="PANTHER" id="PTHR28075">
    <property type="entry name" value="CHROMOSOME 16, WHOLE GENOME SHOTGUN SEQUENCE"/>
    <property type="match status" value="1"/>
</dbReference>
<evidence type="ECO:0000313" key="1">
    <source>
        <dbReference type="EMBL" id="QPG75754.1"/>
    </source>
</evidence>
<evidence type="ECO:0000313" key="2">
    <source>
        <dbReference type="Proteomes" id="UP000662931"/>
    </source>
</evidence>
<dbReference type="RefSeq" id="XP_038779319.1">
    <property type="nucleotide sequence ID" value="XM_038923391.1"/>
</dbReference>
<protein>
    <recommendedName>
        <fullName evidence="3">DUF1748 domain-containing protein</fullName>
    </recommendedName>
</protein>
<name>A0A875S9N1_EENNA</name>
<dbReference type="OrthoDB" id="16824at2759"/>
<dbReference type="Proteomes" id="UP000662931">
    <property type="component" value="Chromosome 3"/>
</dbReference>
<dbReference type="GeneID" id="62196515"/>
<dbReference type="GO" id="GO:0005737">
    <property type="term" value="C:cytoplasm"/>
    <property type="evidence" value="ECO:0007669"/>
    <property type="project" value="TreeGrafter"/>
</dbReference>
<dbReference type="Pfam" id="PF08520">
    <property type="entry name" value="Mitofissin"/>
    <property type="match status" value="1"/>
</dbReference>
<dbReference type="KEGG" id="bnn:FOA43_003114"/>
<reference evidence="1" key="1">
    <citation type="submission" date="2020-10" db="EMBL/GenBank/DDBJ databases">
        <authorList>
            <person name="Roach M.J.R."/>
        </authorList>
    </citation>
    <scope>NUCLEOTIDE SEQUENCE</scope>
    <source>
        <strain evidence="1">CBS 1945</strain>
    </source>
</reference>